<dbReference type="Pfam" id="PF13328">
    <property type="entry name" value="HD_4"/>
    <property type="match status" value="1"/>
</dbReference>
<dbReference type="PANTHER" id="PTHR46246:SF1">
    <property type="entry name" value="GUANOSINE-3',5'-BIS(DIPHOSPHATE) 3'-PYROPHOSPHOHYDROLASE MESH1"/>
    <property type="match status" value="1"/>
</dbReference>
<dbReference type="InterPro" id="IPR052194">
    <property type="entry name" value="MESH1"/>
</dbReference>
<reference evidence="3" key="1">
    <citation type="submission" date="2016-10" db="EMBL/GenBank/DDBJ databases">
        <authorList>
            <person name="Varghese N."/>
            <person name="Submissions S."/>
        </authorList>
    </citation>
    <scope>NUCLEOTIDE SEQUENCE [LARGE SCALE GENOMIC DNA]</scope>
    <source>
        <strain evidence="3">CGMCC 1.6854</strain>
    </source>
</reference>
<dbReference type="STRING" id="459525.SAMN04488137_3441"/>
<dbReference type="OrthoDB" id="9802385at2"/>
<dbReference type="PANTHER" id="PTHR46246">
    <property type="entry name" value="GUANOSINE-3',5'-BIS(DIPHOSPHATE) 3'-PYROPHOSPHOHYDROLASE MESH1"/>
    <property type="match status" value="1"/>
</dbReference>
<accession>A0A1G9YJF2</accession>
<dbReference type="EMBL" id="FNHW01000001">
    <property type="protein sequence ID" value="SDN08605.1"/>
    <property type="molecule type" value="Genomic_DNA"/>
</dbReference>
<gene>
    <name evidence="2" type="ORF">SAMN04488137_3441</name>
</gene>
<dbReference type="AlphaFoldDB" id="A0A1G9YJF2"/>
<dbReference type="SMART" id="SM00471">
    <property type="entry name" value="HDc"/>
    <property type="match status" value="1"/>
</dbReference>
<feature type="domain" description="HD/PDEase" evidence="1">
    <location>
        <begin position="28"/>
        <end position="136"/>
    </location>
</feature>
<dbReference type="Gene3D" id="1.10.3210.10">
    <property type="entry name" value="Hypothetical protein af1432"/>
    <property type="match status" value="1"/>
</dbReference>
<name>A0A1G9YJF2_9BACL</name>
<keyword evidence="3" id="KW-1185">Reference proteome</keyword>
<evidence type="ECO:0000313" key="2">
    <source>
        <dbReference type="EMBL" id="SDN08605.1"/>
    </source>
</evidence>
<sequence>MKIQQLDKMSTAIEMAAAAHQSQVRKGNKKPYISHPYFVGMLLLDAGCAEETVLAGILHDVIEDTDVTYGAITSAFGDRVMEMVKGSSEPDKSQSWEARKKHTITYLQKEASVEVCQIVCADKLHNVLSLRQDLEKQGEAVWSHFKRGKDVQEWYYTSLVEALGRRVGTFPLFLQLKKEVQNLFYPTT</sequence>
<dbReference type="GO" id="GO:0008893">
    <property type="term" value="F:guanosine-3',5'-bis(diphosphate) 3'-diphosphatase activity"/>
    <property type="evidence" value="ECO:0007669"/>
    <property type="project" value="TreeGrafter"/>
</dbReference>
<evidence type="ECO:0000259" key="1">
    <source>
        <dbReference type="SMART" id="SM00471"/>
    </source>
</evidence>
<dbReference type="SUPFAM" id="SSF109604">
    <property type="entry name" value="HD-domain/PDEase-like"/>
    <property type="match status" value="1"/>
</dbReference>
<protein>
    <submittedName>
        <fullName evidence="2">HD domain-containing protein</fullName>
    </submittedName>
</protein>
<proteinExistence type="predicted"/>
<dbReference type="RefSeq" id="WP_090236226.1">
    <property type="nucleotide sequence ID" value="NZ_FNHW01000001.1"/>
</dbReference>
<dbReference type="Proteomes" id="UP000199544">
    <property type="component" value="Unassembled WGS sequence"/>
</dbReference>
<organism evidence="2 3">
    <name type="scientific">Fictibacillus solisalsi</name>
    <dbReference type="NCBI Taxonomy" id="459525"/>
    <lineage>
        <taxon>Bacteria</taxon>
        <taxon>Bacillati</taxon>
        <taxon>Bacillota</taxon>
        <taxon>Bacilli</taxon>
        <taxon>Bacillales</taxon>
        <taxon>Fictibacillaceae</taxon>
        <taxon>Fictibacillus</taxon>
    </lineage>
</organism>
<dbReference type="InterPro" id="IPR003607">
    <property type="entry name" value="HD/PDEase_dom"/>
</dbReference>
<evidence type="ECO:0000313" key="3">
    <source>
        <dbReference type="Proteomes" id="UP000199544"/>
    </source>
</evidence>